<dbReference type="RefSeq" id="WP_111499239.1">
    <property type="nucleotide sequence ID" value="NZ_QKYN01000012.1"/>
</dbReference>
<gene>
    <name evidence="3" type="ORF">DN069_03125</name>
</gene>
<dbReference type="OrthoDB" id="8480037at2"/>
<dbReference type="AlphaFoldDB" id="A0A2X0IUR9"/>
<accession>A0A2X0IUR9</accession>
<reference evidence="3 4" key="1">
    <citation type="submission" date="2018-06" db="EMBL/GenBank/DDBJ databases">
        <title>Streptacidiphilus pinicola sp. nov., isolated from pine grove soil.</title>
        <authorList>
            <person name="Roh S.G."/>
            <person name="Park S."/>
            <person name="Kim M.-K."/>
            <person name="Yun B.-R."/>
            <person name="Park J."/>
            <person name="Kim M.J."/>
            <person name="Kim Y.S."/>
            <person name="Kim S.B."/>
        </authorList>
    </citation>
    <scope>NUCLEOTIDE SEQUENCE [LARGE SCALE GENOMIC DNA]</scope>
    <source>
        <strain evidence="3 4">MMS16-CNU450</strain>
    </source>
</reference>
<evidence type="ECO:0000313" key="3">
    <source>
        <dbReference type="EMBL" id="RAG87121.1"/>
    </source>
</evidence>
<dbReference type="PANTHER" id="PTHR11487">
    <property type="entry name" value="THIOESTERASE"/>
    <property type="match status" value="1"/>
</dbReference>
<organism evidence="3 4">
    <name type="scientific">Streptacidiphilus pinicola</name>
    <dbReference type="NCBI Taxonomy" id="2219663"/>
    <lineage>
        <taxon>Bacteria</taxon>
        <taxon>Bacillati</taxon>
        <taxon>Actinomycetota</taxon>
        <taxon>Actinomycetes</taxon>
        <taxon>Kitasatosporales</taxon>
        <taxon>Streptomycetaceae</taxon>
        <taxon>Streptacidiphilus</taxon>
    </lineage>
</organism>
<protein>
    <submittedName>
        <fullName evidence="3">Thioesterase</fullName>
    </submittedName>
</protein>
<sequence length="261" mass="27684">MTTDPAPQWLFPMRKQRGDAPPAEARLLVLPYAAAGAASLRPLVAGLPPEIEVLGVSLPGRERRFSEPPVTGHDEIVAAVTRELAAREPLPTWLFGHSMGASLALACALAAPELCHGVVTSARKPGGLALESLRGLDDEAIVGFFGSVGNTAPKLLEDPFWRARLIELFRSDIALDEEVSTVIEDAPLHLPVLALGGADDPYVPAAELSAWERRTTGDCRVVVLPGAHFYLLDPANREAVQDALVAALHSAVPADAALPVR</sequence>
<comment type="caution">
    <text evidence="3">The sequence shown here is derived from an EMBL/GenBank/DDBJ whole genome shotgun (WGS) entry which is preliminary data.</text>
</comment>
<keyword evidence="4" id="KW-1185">Reference proteome</keyword>
<dbReference type="InterPro" id="IPR001031">
    <property type="entry name" value="Thioesterase"/>
</dbReference>
<dbReference type="InterPro" id="IPR012223">
    <property type="entry name" value="TEII"/>
</dbReference>
<dbReference type="Gene3D" id="3.40.50.1820">
    <property type="entry name" value="alpha/beta hydrolase"/>
    <property type="match status" value="1"/>
</dbReference>
<dbReference type="Pfam" id="PF00975">
    <property type="entry name" value="Thioesterase"/>
    <property type="match status" value="1"/>
</dbReference>
<evidence type="ECO:0000313" key="4">
    <source>
        <dbReference type="Proteomes" id="UP000248889"/>
    </source>
</evidence>
<dbReference type="InterPro" id="IPR029058">
    <property type="entry name" value="AB_hydrolase_fold"/>
</dbReference>
<evidence type="ECO:0000256" key="1">
    <source>
        <dbReference type="ARBA" id="ARBA00007169"/>
    </source>
</evidence>
<dbReference type="EMBL" id="QKYN01000012">
    <property type="protein sequence ID" value="RAG87121.1"/>
    <property type="molecule type" value="Genomic_DNA"/>
</dbReference>
<proteinExistence type="inferred from homology"/>
<name>A0A2X0IUR9_9ACTN</name>
<evidence type="ECO:0000259" key="2">
    <source>
        <dbReference type="Pfam" id="PF00975"/>
    </source>
</evidence>
<dbReference type="SUPFAM" id="SSF53474">
    <property type="entry name" value="alpha/beta-Hydrolases"/>
    <property type="match status" value="1"/>
</dbReference>
<comment type="similarity">
    <text evidence="1">Belongs to the thioesterase family.</text>
</comment>
<feature type="domain" description="Thioesterase" evidence="2">
    <location>
        <begin position="26"/>
        <end position="242"/>
    </location>
</feature>
<dbReference type="GO" id="GO:0008610">
    <property type="term" value="P:lipid biosynthetic process"/>
    <property type="evidence" value="ECO:0007669"/>
    <property type="project" value="TreeGrafter"/>
</dbReference>
<dbReference type="PANTHER" id="PTHR11487:SF0">
    <property type="entry name" value="S-ACYL FATTY ACID SYNTHASE THIOESTERASE, MEDIUM CHAIN"/>
    <property type="match status" value="1"/>
</dbReference>
<dbReference type="Proteomes" id="UP000248889">
    <property type="component" value="Unassembled WGS sequence"/>
</dbReference>